<dbReference type="GO" id="GO:0008270">
    <property type="term" value="F:zinc ion binding"/>
    <property type="evidence" value="ECO:0007669"/>
    <property type="project" value="UniProtKB-KW"/>
</dbReference>
<evidence type="ECO:0000259" key="6">
    <source>
        <dbReference type="PROSITE" id="PS50089"/>
    </source>
</evidence>
<dbReference type="Gene3D" id="3.30.40.10">
    <property type="entry name" value="Zinc/RING finger domain, C3HC4 (zinc finger)"/>
    <property type="match status" value="1"/>
</dbReference>
<reference evidence="7" key="1">
    <citation type="journal article" date="2010" name="Science">
        <title>Plasticity of animal genome architecture unmasked by rapid evolution of a pelagic tunicate.</title>
        <authorList>
            <person name="Denoeud F."/>
            <person name="Henriet S."/>
            <person name="Mungpakdee S."/>
            <person name="Aury J.M."/>
            <person name="Da Silva C."/>
            <person name="Brinkmann H."/>
            <person name="Mikhaleva J."/>
            <person name="Olsen L.C."/>
            <person name="Jubin C."/>
            <person name="Canestro C."/>
            <person name="Bouquet J.M."/>
            <person name="Danks G."/>
            <person name="Poulain J."/>
            <person name="Campsteijn C."/>
            <person name="Adamski M."/>
            <person name="Cross I."/>
            <person name="Yadetie F."/>
            <person name="Muffato M."/>
            <person name="Louis A."/>
            <person name="Butcher S."/>
            <person name="Tsagkogeorga G."/>
            <person name="Konrad A."/>
            <person name="Singh S."/>
            <person name="Jensen M.F."/>
            <person name="Cong E.H."/>
            <person name="Eikeseth-Otteraa H."/>
            <person name="Noel B."/>
            <person name="Anthouard V."/>
            <person name="Porcel B.M."/>
            <person name="Kachouri-Lafond R."/>
            <person name="Nishino A."/>
            <person name="Ugolini M."/>
            <person name="Chourrout P."/>
            <person name="Nishida H."/>
            <person name="Aasland R."/>
            <person name="Huzurbazar S."/>
            <person name="Westhof E."/>
            <person name="Delsuc F."/>
            <person name="Lehrach H."/>
            <person name="Reinhardt R."/>
            <person name="Weissenbach J."/>
            <person name="Roy S.W."/>
            <person name="Artiguenave F."/>
            <person name="Postlethwait J.H."/>
            <person name="Manak J.R."/>
            <person name="Thompson E.M."/>
            <person name="Jaillon O."/>
            <person name="Du Pasquier L."/>
            <person name="Boudinot P."/>
            <person name="Liberles D.A."/>
            <person name="Volff J.N."/>
            <person name="Philippe H."/>
            <person name="Lenhard B."/>
            <person name="Roest Crollius H."/>
            <person name="Wincker P."/>
            <person name="Chourrout D."/>
        </authorList>
    </citation>
    <scope>NUCLEOTIDE SEQUENCE [LARGE SCALE GENOMIC DNA]</scope>
</reference>
<name>E4YHC6_OIKDI</name>
<protein>
    <recommendedName>
        <fullName evidence="6">RING-type domain-containing protein</fullName>
    </recommendedName>
</protein>
<evidence type="ECO:0000256" key="2">
    <source>
        <dbReference type="ARBA" id="ARBA00022771"/>
    </source>
</evidence>
<evidence type="ECO:0000256" key="1">
    <source>
        <dbReference type="ARBA" id="ARBA00022723"/>
    </source>
</evidence>
<dbReference type="InterPro" id="IPR001841">
    <property type="entry name" value="Znf_RING"/>
</dbReference>
<accession>E4YHC6</accession>
<dbReference type="InterPro" id="IPR017907">
    <property type="entry name" value="Znf_RING_CS"/>
</dbReference>
<feature type="domain" description="RING-type" evidence="6">
    <location>
        <begin position="25"/>
        <end position="66"/>
    </location>
</feature>
<feature type="region of interest" description="Disordered" evidence="5">
    <location>
        <begin position="150"/>
        <end position="174"/>
    </location>
</feature>
<dbReference type="PROSITE" id="PS50089">
    <property type="entry name" value="ZF_RING_2"/>
    <property type="match status" value="1"/>
</dbReference>
<dbReference type="AlphaFoldDB" id="E4YHC6"/>
<keyword evidence="3" id="KW-0862">Zinc</keyword>
<dbReference type="SUPFAM" id="SSF57850">
    <property type="entry name" value="RING/U-box"/>
    <property type="match status" value="1"/>
</dbReference>
<dbReference type="Proteomes" id="UP000011014">
    <property type="component" value="Unassembled WGS sequence"/>
</dbReference>
<dbReference type="InterPro" id="IPR013083">
    <property type="entry name" value="Znf_RING/FYVE/PHD"/>
</dbReference>
<dbReference type="EMBL" id="FN654557">
    <property type="protein sequence ID" value="CBY34900.1"/>
    <property type="molecule type" value="Genomic_DNA"/>
</dbReference>
<dbReference type="PROSITE" id="PS00518">
    <property type="entry name" value="ZF_RING_1"/>
    <property type="match status" value="1"/>
</dbReference>
<sequence>MVTELKDVSNLLKNFAIHDEIDGKCSKCVGDFKHPVELPCRHILCFSCVVDCCKKAFAENIKCPSCASKVNFPLGSIKNLPIVCPNLTHEEIDSILKNARQRVKSRRVIELDGSFVEDESFEVIDSDSSDCSSDSIAILSGSSFENLEESITKTEKTETESRLLSDFSEVSSNE</sequence>
<organism evidence="7">
    <name type="scientific">Oikopleura dioica</name>
    <name type="common">Tunicate</name>
    <dbReference type="NCBI Taxonomy" id="34765"/>
    <lineage>
        <taxon>Eukaryota</taxon>
        <taxon>Metazoa</taxon>
        <taxon>Chordata</taxon>
        <taxon>Tunicata</taxon>
        <taxon>Appendicularia</taxon>
        <taxon>Copelata</taxon>
        <taxon>Oikopleuridae</taxon>
        <taxon>Oikopleura</taxon>
    </lineage>
</organism>
<proteinExistence type="predicted"/>
<keyword evidence="2 4" id="KW-0863">Zinc-finger</keyword>
<evidence type="ECO:0000313" key="7">
    <source>
        <dbReference type="EMBL" id="CBY34900.1"/>
    </source>
</evidence>
<feature type="compositionally biased region" description="Basic and acidic residues" evidence="5">
    <location>
        <begin position="150"/>
        <end position="163"/>
    </location>
</feature>
<evidence type="ECO:0000256" key="4">
    <source>
        <dbReference type="PROSITE-ProRule" id="PRU00175"/>
    </source>
</evidence>
<keyword evidence="1" id="KW-0479">Metal-binding</keyword>
<gene>
    <name evidence="7" type="ORF">GSOID_T00024938001</name>
</gene>
<evidence type="ECO:0000256" key="5">
    <source>
        <dbReference type="SAM" id="MobiDB-lite"/>
    </source>
</evidence>
<evidence type="ECO:0000256" key="3">
    <source>
        <dbReference type="ARBA" id="ARBA00022833"/>
    </source>
</evidence>